<dbReference type="InterPro" id="IPR017853">
    <property type="entry name" value="GH"/>
</dbReference>
<sequence length="139" mass="16155">MITLDDAIPLVLEGSHFINPQTGAIHHFRGVNFSGGTKLPIGLPSHEPNGFWVDYDRQVCFVNRPVHLDAQGDWTHVDEHFNRLKEWGFTFLRFVIVWEAIEHKGPGIYDQEYIDYVVHVLTRCKRFGIRVFIDPHQDC</sequence>
<reference evidence="6 7" key="1">
    <citation type="journal article" date="2017" name="Mycologia">
        <title>Bifiguratus adelaidae, gen. et sp. nov., a new member of Mucoromycotina in endophytic and soil-dwelling habitats.</title>
        <authorList>
            <person name="Torres-Cruz T.J."/>
            <person name="Billingsley Tobias T.L."/>
            <person name="Almatruk M."/>
            <person name="Hesse C."/>
            <person name="Kuske C.R."/>
            <person name="Desiro A."/>
            <person name="Benucci G.M."/>
            <person name="Bonito G."/>
            <person name="Stajich J.E."/>
            <person name="Dunlap C."/>
            <person name="Arnold A.E."/>
            <person name="Porras-Alfaro A."/>
        </authorList>
    </citation>
    <scope>NUCLEOTIDE SEQUENCE [LARGE SCALE GENOMIC DNA]</scope>
    <source>
        <strain evidence="6 7">AZ0501</strain>
    </source>
</reference>
<dbReference type="GO" id="GO:0008422">
    <property type="term" value="F:beta-glucosidase activity"/>
    <property type="evidence" value="ECO:0007669"/>
    <property type="project" value="TreeGrafter"/>
</dbReference>
<evidence type="ECO:0000256" key="1">
    <source>
        <dbReference type="ARBA" id="ARBA00005641"/>
    </source>
</evidence>
<feature type="non-terminal residue" evidence="6">
    <location>
        <position position="139"/>
    </location>
</feature>
<protein>
    <recommendedName>
        <fullName evidence="5">Glycoside hydrolase family 5 domain-containing protein</fullName>
    </recommendedName>
</protein>
<proteinExistence type="inferred from homology"/>
<organism evidence="6 7">
    <name type="scientific">Bifiguratus adelaidae</name>
    <dbReference type="NCBI Taxonomy" id="1938954"/>
    <lineage>
        <taxon>Eukaryota</taxon>
        <taxon>Fungi</taxon>
        <taxon>Fungi incertae sedis</taxon>
        <taxon>Mucoromycota</taxon>
        <taxon>Mucoromycotina</taxon>
        <taxon>Endogonomycetes</taxon>
        <taxon>Endogonales</taxon>
        <taxon>Endogonales incertae sedis</taxon>
        <taxon>Bifiguratus</taxon>
    </lineage>
</organism>
<feature type="domain" description="Glycoside hydrolase family 5" evidence="5">
    <location>
        <begin position="78"/>
        <end position="138"/>
    </location>
</feature>
<evidence type="ECO:0000256" key="3">
    <source>
        <dbReference type="ARBA" id="ARBA00023295"/>
    </source>
</evidence>
<comment type="caution">
    <text evidence="6">The sequence shown here is derived from an EMBL/GenBank/DDBJ whole genome shotgun (WGS) entry which is preliminary data.</text>
</comment>
<evidence type="ECO:0000256" key="4">
    <source>
        <dbReference type="RuleBase" id="RU361153"/>
    </source>
</evidence>
<dbReference type="PANTHER" id="PTHR31308">
    <property type="match status" value="1"/>
</dbReference>
<dbReference type="InterPro" id="IPR052066">
    <property type="entry name" value="Glycosphingolipid_Hydrolases"/>
</dbReference>
<dbReference type="Gene3D" id="3.20.20.80">
    <property type="entry name" value="Glycosidases"/>
    <property type="match status" value="1"/>
</dbReference>
<evidence type="ECO:0000313" key="7">
    <source>
        <dbReference type="Proteomes" id="UP000242875"/>
    </source>
</evidence>
<evidence type="ECO:0000259" key="5">
    <source>
        <dbReference type="Pfam" id="PF00150"/>
    </source>
</evidence>
<dbReference type="PANTHER" id="PTHR31308:SF5">
    <property type="entry name" value="ERGOSTERYL-BETA-GLUCOSIDASE"/>
    <property type="match status" value="1"/>
</dbReference>
<dbReference type="AlphaFoldDB" id="A0A261XV98"/>
<dbReference type="OrthoDB" id="2416450at2759"/>
<name>A0A261XV98_9FUNG</name>
<evidence type="ECO:0000256" key="2">
    <source>
        <dbReference type="ARBA" id="ARBA00022801"/>
    </source>
</evidence>
<keyword evidence="7" id="KW-1185">Reference proteome</keyword>
<keyword evidence="2 4" id="KW-0378">Hydrolase</keyword>
<dbReference type="SUPFAM" id="SSF51445">
    <property type="entry name" value="(Trans)glycosidases"/>
    <property type="match status" value="1"/>
</dbReference>
<dbReference type="Pfam" id="PF00150">
    <property type="entry name" value="Cellulase"/>
    <property type="match status" value="1"/>
</dbReference>
<dbReference type="EMBL" id="MVBO01000165">
    <property type="protein sequence ID" value="OZJ02305.1"/>
    <property type="molecule type" value="Genomic_DNA"/>
</dbReference>
<accession>A0A261XV98</accession>
<keyword evidence="3 4" id="KW-0326">Glycosidase</keyword>
<evidence type="ECO:0000313" key="6">
    <source>
        <dbReference type="EMBL" id="OZJ02305.1"/>
    </source>
</evidence>
<dbReference type="Proteomes" id="UP000242875">
    <property type="component" value="Unassembled WGS sequence"/>
</dbReference>
<gene>
    <name evidence="6" type="ORF">BZG36_05193</name>
</gene>
<dbReference type="InterPro" id="IPR001547">
    <property type="entry name" value="Glyco_hydro_5"/>
</dbReference>
<comment type="similarity">
    <text evidence="1 4">Belongs to the glycosyl hydrolase 5 (cellulase A) family.</text>
</comment>
<dbReference type="GO" id="GO:0000272">
    <property type="term" value="P:polysaccharide catabolic process"/>
    <property type="evidence" value="ECO:0007669"/>
    <property type="project" value="InterPro"/>
</dbReference>